<protein>
    <submittedName>
        <fullName evidence="2">Uncharacterized protein</fullName>
    </submittedName>
</protein>
<name>A0A8S0V8C7_OLEEU</name>
<dbReference type="Proteomes" id="UP000594638">
    <property type="component" value="Unassembled WGS sequence"/>
</dbReference>
<evidence type="ECO:0000313" key="3">
    <source>
        <dbReference type="Proteomes" id="UP000594638"/>
    </source>
</evidence>
<sequence>MEGCCLTVVLVMVIEKVVVAAMEKEVALTMVMAMTICDCCGGDVVEIDGNAIIPRQQPPIDPVQVAAYINPTPIHYHGHHNGYNSYKVKAEILIFNGSLEMEAFIDWLNEAERFLKSWRSVKNIRLQLLRTNLREEQEPGGEVFLLNITG</sequence>
<comment type="caution">
    <text evidence="2">The sequence shown here is derived from an EMBL/GenBank/DDBJ whole genome shotgun (WGS) entry which is preliminary data.</text>
</comment>
<keyword evidence="3" id="KW-1185">Reference proteome</keyword>
<dbReference type="Gramene" id="OE9A100794T1">
    <property type="protein sequence ID" value="OE9A100794C1"/>
    <property type="gene ID" value="OE9A100794"/>
</dbReference>
<gene>
    <name evidence="2" type="ORF">OLEA9_A100794</name>
</gene>
<accession>A0A8S0V8C7</accession>
<organism evidence="2 3">
    <name type="scientific">Olea europaea subsp. europaea</name>
    <dbReference type="NCBI Taxonomy" id="158383"/>
    <lineage>
        <taxon>Eukaryota</taxon>
        <taxon>Viridiplantae</taxon>
        <taxon>Streptophyta</taxon>
        <taxon>Embryophyta</taxon>
        <taxon>Tracheophyta</taxon>
        <taxon>Spermatophyta</taxon>
        <taxon>Magnoliopsida</taxon>
        <taxon>eudicotyledons</taxon>
        <taxon>Gunneridae</taxon>
        <taxon>Pentapetalae</taxon>
        <taxon>asterids</taxon>
        <taxon>lamiids</taxon>
        <taxon>Lamiales</taxon>
        <taxon>Oleaceae</taxon>
        <taxon>Oleeae</taxon>
        <taxon>Olea</taxon>
    </lineage>
</organism>
<reference evidence="2 3" key="1">
    <citation type="submission" date="2019-12" db="EMBL/GenBank/DDBJ databases">
        <authorList>
            <person name="Alioto T."/>
            <person name="Alioto T."/>
            <person name="Gomez Garrido J."/>
        </authorList>
    </citation>
    <scope>NUCLEOTIDE SEQUENCE [LARGE SCALE GENOMIC DNA]</scope>
</reference>
<feature type="signal peptide" evidence="1">
    <location>
        <begin position="1"/>
        <end position="20"/>
    </location>
</feature>
<dbReference type="OrthoDB" id="1934635at2759"/>
<proteinExistence type="predicted"/>
<dbReference type="AlphaFoldDB" id="A0A8S0V8C7"/>
<keyword evidence="1" id="KW-0732">Signal</keyword>
<feature type="chain" id="PRO_5035887395" evidence="1">
    <location>
        <begin position="21"/>
        <end position="150"/>
    </location>
</feature>
<evidence type="ECO:0000313" key="2">
    <source>
        <dbReference type="EMBL" id="CAA3027904.1"/>
    </source>
</evidence>
<evidence type="ECO:0000256" key="1">
    <source>
        <dbReference type="SAM" id="SignalP"/>
    </source>
</evidence>
<dbReference type="EMBL" id="CACTIH010009226">
    <property type="protein sequence ID" value="CAA3027904.1"/>
    <property type="molecule type" value="Genomic_DNA"/>
</dbReference>